<dbReference type="GeneID" id="72002587"/>
<reference evidence="1 2" key="1">
    <citation type="journal article" date="2021" name="Environ. Microbiol.">
        <title>Gene family expansions and transcriptome signatures uncover fungal adaptations to wood decay.</title>
        <authorList>
            <person name="Hage H."/>
            <person name="Miyauchi S."/>
            <person name="Viragh M."/>
            <person name="Drula E."/>
            <person name="Min B."/>
            <person name="Chaduli D."/>
            <person name="Navarro D."/>
            <person name="Favel A."/>
            <person name="Norest M."/>
            <person name="Lesage-Meessen L."/>
            <person name="Balint B."/>
            <person name="Merenyi Z."/>
            <person name="de Eugenio L."/>
            <person name="Morin E."/>
            <person name="Martinez A.T."/>
            <person name="Baldrian P."/>
            <person name="Stursova M."/>
            <person name="Martinez M.J."/>
            <person name="Novotny C."/>
            <person name="Magnuson J.K."/>
            <person name="Spatafora J.W."/>
            <person name="Maurice S."/>
            <person name="Pangilinan J."/>
            <person name="Andreopoulos W."/>
            <person name="LaButti K."/>
            <person name="Hundley H."/>
            <person name="Na H."/>
            <person name="Kuo A."/>
            <person name="Barry K."/>
            <person name="Lipzen A."/>
            <person name="Henrissat B."/>
            <person name="Riley R."/>
            <person name="Ahrendt S."/>
            <person name="Nagy L.G."/>
            <person name="Grigoriev I.V."/>
            <person name="Martin F."/>
            <person name="Rosso M.N."/>
        </authorList>
    </citation>
    <scope>NUCLEOTIDE SEQUENCE [LARGE SCALE GENOMIC DNA]</scope>
    <source>
        <strain evidence="1 2">CIRM-BRFM 1785</strain>
    </source>
</reference>
<protein>
    <submittedName>
        <fullName evidence="1">Uncharacterized protein</fullName>
    </submittedName>
</protein>
<dbReference type="Proteomes" id="UP000814176">
    <property type="component" value="Unassembled WGS sequence"/>
</dbReference>
<proteinExistence type="predicted"/>
<comment type="caution">
    <text evidence="1">The sequence shown here is derived from an EMBL/GenBank/DDBJ whole genome shotgun (WGS) entry which is preliminary data.</text>
</comment>
<sequence length="336" mass="37425">MQRRTAFRISYQERGVAHRRRGAQIVGEGRAKQSDDAWYPALWLPSMGGAEEEEEAVVCEEEKMTGDARTAASVLTHQLLPIVPVSVSLLPIADGLVSDCPVQLCPPTYTAHLHSLVLMTRHVNIRRNEYIENPVVGLPEWLHRRVYWPRQEISATFLSTCQRPTTSLATYTMIPVHIPCISPTNAHTFAHRHRAEVSRPVQIGFKTMVTCVSRRAEAVPELLRPSREMAQRKFRGPSRGAGDGCRDTLYLRISTILRLTLAGASVLSRQAPDSCSRLSLTDDLLHLLAFDSPGVRRWLGREADGQDRRDQPVSSSPIVCDAAVLLSQLKSACTHP</sequence>
<accession>A0ABQ8K1T0</accession>
<dbReference type="EMBL" id="JADCUA010000030">
    <property type="protein sequence ID" value="KAH9830671.1"/>
    <property type="molecule type" value="Genomic_DNA"/>
</dbReference>
<organism evidence="1 2">
    <name type="scientific">Rhodofomes roseus</name>
    <dbReference type="NCBI Taxonomy" id="34475"/>
    <lineage>
        <taxon>Eukaryota</taxon>
        <taxon>Fungi</taxon>
        <taxon>Dikarya</taxon>
        <taxon>Basidiomycota</taxon>
        <taxon>Agaricomycotina</taxon>
        <taxon>Agaricomycetes</taxon>
        <taxon>Polyporales</taxon>
        <taxon>Rhodofomes</taxon>
    </lineage>
</organism>
<name>A0ABQ8K1T0_9APHY</name>
<gene>
    <name evidence="1" type="ORF">C8Q71DRAFT_727408</name>
</gene>
<keyword evidence="2" id="KW-1185">Reference proteome</keyword>
<evidence type="ECO:0000313" key="1">
    <source>
        <dbReference type="EMBL" id="KAH9830671.1"/>
    </source>
</evidence>
<evidence type="ECO:0000313" key="2">
    <source>
        <dbReference type="Proteomes" id="UP000814176"/>
    </source>
</evidence>
<dbReference type="RefSeq" id="XP_047773966.1">
    <property type="nucleotide sequence ID" value="XM_047921855.1"/>
</dbReference>